<dbReference type="EMBL" id="CCYA01000240">
    <property type="protein sequence ID" value="CEH14309.1"/>
    <property type="molecule type" value="Genomic_DNA"/>
</dbReference>
<evidence type="ECO:0000256" key="3">
    <source>
        <dbReference type="ARBA" id="ARBA00005667"/>
    </source>
</evidence>
<feature type="transmembrane region" description="Helical" evidence="12">
    <location>
        <begin position="130"/>
        <end position="152"/>
    </location>
</feature>
<evidence type="ECO:0000256" key="11">
    <source>
        <dbReference type="ARBA" id="ARBA00023136"/>
    </source>
</evidence>
<dbReference type="PANTHER" id="PTHR15082:SF2">
    <property type="entry name" value="NADH DEHYDROGENASE [UBIQUINONE] 1 BETA SUBCOMPLEX SUBUNIT 3"/>
    <property type="match status" value="1"/>
</dbReference>
<keyword evidence="9 12" id="KW-1133">Transmembrane helix</keyword>
<keyword evidence="13" id="KW-0830">Ubiquinone</keyword>
<name>A0A0P1BEK4_9BASI</name>
<evidence type="ECO:0000256" key="12">
    <source>
        <dbReference type="SAM" id="Phobius"/>
    </source>
</evidence>
<dbReference type="GO" id="GO:0005743">
    <property type="term" value="C:mitochondrial inner membrane"/>
    <property type="evidence" value="ECO:0007669"/>
    <property type="project" value="UniProtKB-SubCell"/>
</dbReference>
<dbReference type="InterPro" id="IPR012576">
    <property type="entry name" value="NDUFB3"/>
</dbReference>
<evidence type="ECO:0000313" key="14">
    <source>
        <dbReference type="Proteomes" id="UP000054845"/>
    </source>
</evidence>
<sequence length="175" mass="19929">MQAIEQQPLANRPLPRTRSHLNNTLYSACDQLGPPDPSLLTTQFEFGRLLFRSAAFSAPVASSAPHVYVRIQSRSQHFIAHSCFHLPPCLQIRSPCFTMRPTIARLASQYRDPWAAREAWRKHPIFSHSYYIRNAWPGFGLGAGAFLIYWAVDELTHPSNIEKLKEDAKKQKGEL</sequence>
<evidence type="ECO:0000256" key="9">
    <source>
        <dbReference type="ARBA" id="ARBA00022989"/>
    </source>
</evidence>
<reference evidence="13 14" key="1">
    <citation type="submission" date="2014-09" db="EMBL/GenBank/DDBJ databases">
        <authorList>
            <person name="Magalhaes I.L.F."/>
            <person name="Oliveira U."/>
            <person name="Santos F.R."/>
            <person name="Vidigal T.H.D.A."/>
            <person name="Brescovit A.D."/>
            <person name="Santos A.J."/>
        </authorList>
    </citation>
    <scope>NUCLEOTIDE SEQUENCE [LARGE SCALE GENOMIC DNA]</scope>
</reference>
<evidence type="ECO:0000256" key="6">
    <source>
        <dbReference type="ARBA" id="ARBA00022692"/>
    </source>
</evidence>
<proteinExistence type="inferred from homology"/>
<dbReference type="Proteomes" id="UP000054845">
    <property type="component" value="Unassembled WGS sequence"/>
</dbReference>
<dbReference type="AlphaFoldDB" id="A0A0P1BEK4"/>
<keyword evidence="10" id="KW-0496">Mitochondrion</keyword>
<protein>
    <submittedName>
        <fullName evidence="13">Nadh-ubiquinone oxidoreductase b12</fullName>
    </submittedName>
</protein>
<dbReference type="STRING" id="401625.A0A0P1BEK4"/>
<evidence type="ECO:0000256" key="5">
    <source>
        <dbReference type="ARBA" id="ARBA00022660"/>
    </source>
</evidence>
<keyword evidence="11 12" id="KW-0472">Membrane</keyword>
<evidence type="ECO:0000256" key="1">
    <source>
        <dbReference type="ARBA" id="ARBA00003195"/>
    </source>
</evidence>
<evidence type="ECO:0000256" key="2">
    <source>
        <dbReference type="ARBA" id="ARBA00004298"/>
    </source>
</evidence>
<evidence type="ECO:0000256" key="8">
    <source>
        <dbReference type="ARBA" id="ARBA00022982"/>
    </source>
</evidence>
<dbReference type="GO" id="GO:0022900">
    <property type="term" value="P:electron transport chain"/>
    <property type="evidence" value="ECO:0007669"/>
    <property type="project" value="InterPro"/>
</dbReference>
<keyword evidence="6 12" id="KW-0812">Transmembrane</keyword>
<keyword evidence="14" id="KW-1185">Reference proteome</keyword>
<evidence type="ECO:0000256" key="7">
    <source>
        <dbReference type="ARBA" id="ARBA00022792"/>
    </source>
</evidence>
<keyword evidence="5" id="KW-0679">Respiratory chain</keyword>
<keyword evidence="8" id="KW-0249">Electron transport</keyword>
<accession>A0A0P1BEK4</accession>
<comment type="subcellular location">
    <subcellularLocation>
        <location evidence="2">Mitochondrion inner membrane</location>
        <topology evidence="2">Single-pass membrane protein</topology>
        <orientation evidence="2">Matrix side</orientation>
    </subcellularLocation>
</comment>
<evidence type="ECO:0000256" key="10">
    <source>
        <dbReference type="ARBA" id="ARBA00023128"/>
    </source>
</evidence>
<dbReference type="Pfam" id="PF08122">
    <property type="entry name" value="NDUF_B12"/>
    <property type="match status" value="1"/>
</dbReference>
<keyword evidence="7" id="KW-0999">Mitochondrion inner membrane</keyword>
<comment type="function">
    <text evidence="1">Accessory subunit of the mitochondrial membrane respiratory chain NADH dehydrogenase (Complex I), that is believed not to be involved in catalysis. Complex I functions in the transfer of electrons from NADH to the respiratory chain. The immediate electron acceptor for the enzyme is believed to be ubiquinone.</text>
</comment>
<comment type="similarity">
    <text evidence="3">Belongs to the complex I NDUFB3 subunit family.</text>
</comment>
<evidence type="ECO:0000256" key="4">
    <source>
        <dbReference type="ARBA" id="ARBA00022448"/>
    </source>
</evidence>
<dbReference type="OrthoDB" id="521512at2759"/>
<dbReference type="GO" id="GO:0032981">
    <property type="term" value="P:mitochondrial respiratory chain complex I assembly"/>
    <property type="evidence" value="ECO:0007669"/>
    <property type="project" value="TreeGrafter"/>
</dbReference>
<organism evidence="13 14">
    <name type="scientific">Ceraceosorus bombacis</name>
    <dbReference type="NCBI Taxonomy" id="401625"/>
    <lineage>
        <taxon>Eukaryota</taxon>
        <taxon>Fungi</taxon>
        <taxon>Dikarya</taxon>
        <taxon>Basidiomycota</taxon>
        <taxon>Ustilaginomycotina</taxon>
        <taxon>Exobasidiomycetes</taxon>
        <taxon>Ceraceosorales</taxon>
        <taxon>Ceraceosoraceae</taxon>
        <taxon>Ceraceosorus</taxon>
    </lineage>
</organism>
<evidence type="ECO:0000313" key="13">
    <source>
        <dbReference type="EMBL" id="CEH14309.1"/>
    </source>
</evidence>
<keyword evidence="4" id="KW-0813">Transport</keyword>
<dbReference type="PANTHER" id="PTHR15082">
    <property type="entry name" value="NADH-UBIQUINONE OXIDOREDUCTASE B12 SUBUNIT"/>
    <property type="match status" value="1"/>
</dbReference>